<reference evidence="1" key="1">
    <citation type="submission" date="2023-04" db="EMBL/GenBank/DDBJ databases">
        <title>Ambrosiozyma monospora NBRC 10751.</title>
        <authorList>
            <person name="Ichikawa N."/>
            <person name="Sato H."/>
            <person name="Tonouchi N."/>
        </authorList>
    </citation>
    <scope>NUCLEOTIDE SEQUENCE</scope>
    <source>
        <strain evidence="1">NBRC 10751</strain>
    </source>
</reference>
<protein>
    <submittedName>
        <fullName evidence="1">Unnamed protein product</fullName>
    </submittedName>
</protein>
<organism evidence="1 2">
    <name type="scientific">Ambrosiozyma monospora</name>
    <name type="common">Yeast</name>
    <name type="synonym">Endomycopsis monosporus</name>
    <dbReference type="NCBI Taxonomy" id="43982"/>
    <lineage>
        <taxon>Eukaryota</taxon>
        <taxon>Fungi</taxon>
        <taxon>Dikarya</taxon>
        <taxon>Ascomycota</taxon>
        <taxon>Saccharomycotina</taxon>
        <taxon>Pichiomycetes</taxon>
        <taxon>Pichiales</taxon>
        <taxon>Pichiaceae</taxon>
        <taxon>Ambrosiozyma</taxon>
    </lineage>
</organism>
<sequence length="170" mass="17834">MLLMFTVKSASVTLSALQPTELTTESFLATKNSSPETTRPSTAETPQTNDTTADVDLESATIETCGHSTENTVEVNDEQQPLLASTSEVGTSSVPQSQEPSLWQKFINFLSWILFIVTFGALGTQFNAGECVSGNDATASTSQEANGYGATAENSSGLIQHETTAGLGGC</sequence>
<evidence type="ECO:0000313" key="2">
    <source>
        <dbReference type="Proteomes" id="UP001165064"/>
    </source>
</evidence>
<name>A0ACB5U8T7_AMBMO</name>
<accession>A0ACB5U8T7</accession>
<gene>
    <name evidence="1" type="ORF">Amon02_001201800</name>
</gene>
<evidence type="ECO:0000313" key="1">
    <source>
        <dbReference type="EMBL" id="GMF04128.1"/>
    </source>
</evidence>
<comment type="caution">
    <text evidence="1">The sequence shown here is derived from an EMBL/GenBank/DDBJ whole genome shotgun (WGS) entry which is preliminary data.</text>
</comment>
<dbReference type="Proteomes" id="UP001165064">
    <property type="component" value="Unassembled WGS sequence"/>
</dbReference>
<dbReference type="EMBL" id="BSXS01013507">
    <property type="protein sequence ID" value="GMF04128.1"/>
    <property type="molecule type" value="Genomic_DNA"/>
</dbReference>
<keyword evidence="2" id="KW-1185">Reference proteome</keyword>
<proteinExistence type="predicted"/>